<keyword evidence="3 6" id="KW-0479">Metal-binding</keyword>
<organism evidence="8 9">
    <name type="scientific">Methanomethylophilus alvi</name>
    <dbReference type="NCBI Taxonomy" id="1291540"/>
    <lineage>
        <taxon>Archaea</taxon>
        <taxon>Methanobacteriati</taxon>
        <taxon>Thermoplasmatota</taxon>
        <taxon>Thermoplasmata</taxon>
        <taxon>Methanomassiliicoccales</taxon>
        <taxon>Methanomethylophilaceae</taxon>
        <taxon>Methanomethylophilus</taxon>
    </lineage>
</organism>
<keyword evidence="5 6" id="KW-0411">Iron-sulfur</keyword>
<dbReference type="PANTHER" id="PTHR30352">
    <property type="entry name" value="PYRUVATE FORMATE-LYASE-ACTIVATING ENZYME"/>
    <property type="match status" value="1"/>
</dbReference>
<comment type="cofactor">
    <cofactor evidence="6">
        <name>[4Fe-4S] cluster</name>
        <dbReference type="ChEBI" id="CHEBI:49883"/>
    </cofactor>
    <text evidence="6">Binds 1 [4Fe-4S] cluster. The cluster is coordinated with 3 cysteines and an exchangeable S-adenosyl-L-methionine.</text>
</comment>
<dbReference type="SFLD" id="SFLDS00029">
    <property type="entry name" value="Radical_SAM"/>
    <property type="match status" value="1"/>
</dbReference>
<reference evidence="8 9" key="1">
    <citation type="submission" date="2016-10" db="EMBL/GenBank/DDBJ databases">
        <title>Complete genome of the TMA-utilizing, human hosted archaeon Methanomethylophilus alvus Gen. nov, sp. nov., strain Mx-05, derived from a pure culture.</title>
        <authorList>
            <person name="Brugere J.-F."/>
            <person name="Ben Hania W."/>
            <person name="Chaudhary P.P."/>
            <person name="Gaci N."/>
            <person name="Borrel G."/>
            <person name="Cao Van Tuat L."/>
            <person name="Fardeau M.-L."/>
            <person name="Harris H.M.B."/>
            <person name="O'Toole P.W."/>
            <person name="Ollivier B."/>
        </authorList>
    </citation>
    <scope>NUCLEOTIDE SEQUENCE [LARGE SCALE GENOMIC DNA]</scope>
    <source>
        <strain evidence="8 9">Mx-05</strain>
    </source>
</reference>
<keyword evidence="4 6" id="KW-0408">Iron</keyword>
<sequence>MAFINPNIEARHWHIEDGNIMACDLCPHRCRIQPEGFGRCTARKAVNGKLVAYNYGRISSMAVDPIEKKPFYHYRPGTRIFSVGSVGCNLHCEYCQNYSISMSPIGKKRTTFKSAEDIAAFCRQQNFDQIAFTYNEPSIWFEYIMDVHECDPDLKIALVTNGYVCEEPLKELCSVSDAMNIDVKAFNDRFYNRLCGGKLEDVKRSCEVVFEQGVHLELTYLVIPGQNDSTGEVAKFVEWVRDSLSPDVPVHFSRFHPDYNMMTTPMTPVDTLLRFQGMAEDSGLNYAYVGNILHDDASDTYCPECGAAVIKRTGYMVDIIGLDGDRCAFCKHRLNIIR</sequence>
<dbReference type="InterPro" id="IPR027596">
    <property type="entry name" value="AmmeMemoSam_rS"/>
</dbReference>
<keyword evidence="1" id="KW-0004">4Fe-4S</keyword>
<dbReference type="PANTHER" id="PTHR30352:SF5">
    <property type="entry name" value="PYRUVATE FORMATE-LYASE 1-ACTIVATING ENZYME"/>
    <property type="match status" value="1"/>
</dbReference>
<dbReference type="CDD" id="cd01335">
    <property type="entry name" value="Radical_SAM"/>
    <property type="match status" value="1"/>
</dbReference>
<evidence type="ECO:0000259" key="7">
    <source>
        <dbReference type="PROSITE" id="PS51918"/>
    </source>
</evidence>
<dbReference type="NCBIfam" id="TIGR04337">
    <property type="entry name" value="AmmeMemoSam_rS"/>
    <property type="match status" value="1"/>
</dbReference>
<evidence type="ECO:0000256" key="4">
    <source>
        <dbReference type="ARBA" id="ARBA00023004"/>
    </source>
</evidence>
<evidence type="ECO:0000256" key="6">
    <source>
        <dbReference type="PIRSR" id="PIRSR004869-50"/>
    </source>
</evidence>
<dbReference type="EMBL" id="CP017686">
    <property type="protein sequence ID" value="AYQ55587.1"/>
    <property type="molecule type" value="Genomic_DNA"/>
</dbReference>
<dbReference type="PROSITE" id="PS51918">
    <property type="entry name" value="RADICAL_SAM"/>
    <property type="match status" value="1"/>
</dbReference>
<feature type="binding site" evidence="6">
    <location>
        <position position="95"/>
    </location>
    <ligand>
        <name>[4Fe-4S] cluster</name>
        <dbReference type="ChEBI" id="CHEBI:49883"/>
        <note>4Fe-4S-S-AdoMet</note>
    </ligand>
</feature>
<dbReference type="InterPro" id="IPR016431">
    <property type="entry name" value="Pyrv-formate_lyase-activ_prd"/>
</dbReference>
<proteinExistence type="predicted"/>
<feature type="domain" description="Radical SAM core" evidence="7">
    <location>
        <begin position="74"/>
        <end position="284"/>
    </location>
</feature>
<dbReference type="PIRSF" id="PIRSF004869">
    <property type="entry name" value="PflX_prd"/>
    <property type="match status" value="1"/>
</dbReference>
<dbReference type="InterPro" id="IPR013785">
    <property type="entry name" value="Aldolase_TIM"/>
</dbReference>
<dbReference type="GO" id="GO:0003824">
    <property type="term" value="F:catalytic activity"/>
    <property type="evidence" value="ECO:0007669"/>
    <property type="project" value="InterPro"/>
</dbReference>
<dbReference type="AlphaFoldDB" id="A0A3G3IIA2"/>
<dbReference type="GeneID" id="41322249"/>
<dbReference type="InterPro" id="IPR034457">
    <property type="entry name" value="Organic_radical-activating"/>
</dbReference>
<evidence type="ECO:0000256" key="5">
    <source>
        <dbReference type="ARBA" id="ARBA00023014"/>
    </source>
</evidence>
<dbReference type="GO" id="GO:0051539">
    <property type="term" value="F:4 iron, 4 sulfur cluster binding"/>
    <property type="evidence" value="ECO:0007669"/>
    <property type="project" value="UniProtKB-KW"/>
</dbReference>
<feature type="binding site" evidence="6">
    <location>
        <position position="88"/>
    </location>
    <ligand>
        <name>[4Fe-4S] cluster</name>
        <dbReference type="ChEBI" id="CHEBI:49883"/>
        <note>4Fe-4S-S-AdoMet</note>
    </ligand>
</feature>
<evidence type="ECO:0000313" key="8">
    <source>
        <dbReference type="EMBL" id="AYQ55587.1"/>
    </source>
</evidence>
<dbReference type="InterPro" id="IPR007197">
    <property type="entry name" value="rSAM"/>
</dbReference>
<protein>
    <submittedName>
        <fullName evidence="8">AmmeMemoRadiSam system radical SAM enzyme</fullName>
    </submittedName>
</protein>
<evidence type="ECO:0000256" key="1">
    <source>
        <dbReference type="ARBA" id="ARBA00022485"/>
    </source>
</evidence>
<accession>A0A3G3IIA2</accession>
<dbReference type="Pfam" id="PF04055">
    <property type="entry name" value="Radical_SAM"/>
    <property type="match status" value="1"/>
</dbReference>
<evidence type="ECO:0000256" key="3">
    <source>
        <dbReference type="ARBA" id="ARBA00022723"/>
    </source>
</evidence>
<name>A0A3G3IIA2_9ARCH</name>
<dbReference type="Proteomes" id="UP000273278">
    <property type="component" value="Chromosome"/>
</dbReference>
<dbReference type="SUPFAM" id="SSF102114">
    <property type="entry name" value="Radical SAM enzymes"/>
    <property type="match status" value="1"/>
</dbReference>
<dbReference type="SFLD" id="SFLDG01101">
    <property type="entry name" value="Uncharacterised_Radical_SAM_Su"/>
    <property type="match status" value="1"/>
</dbReference>
<dbReference type="OMA" id="PWHVSAF"/>
<feature type="binding site" evidence="6">
    <location>
        <position position="92"/>
    </location>
    <ligand>
        <name>[4Fe-4S] cluster</name>
        <dbReference type="ChEBI" id="CHEBI:49883"/>
        <note>4Fe-4S-S-AdoMet</note>
    </ligand>
</feature>
<dbReference type="Gene3D" id="3.20.20.70">
    <property type="entry name" value="Aldolase class I"/>
    <property type="match status" value="1"/>
</dbReference>
<dbReference type="RefSeq" id="WP_015505365.1">
    <property type="nucleotide sequence ID" value="NZ_CAYARL010000009.1"/>
</dbReference>
<dbReference type="InterPro" id="IPR058240">
    <property type="entry name" value="rSAM_sf"/>
</dbReference>
<dbReference type="GO" id="GO:0046872">
    <property type="term" value="F:metal ion binding"/>
    <property type="evidence" value="ECO:0007669"/>
    <property type="project" value="UniProtKB-KW"/>
</dbReference>
<keyword evidence="2 6" id="KW-0949">S-adenosyl-L-methionine</keyword>
<gene>
    <name evidence="8" type="ORF">BKD89_07255</name>
</gene>
<evidence type="ECO:0000256" key="2">
    <source>
        <dbReference type="ARBA" id="ARBA00022691"/>
    </source>
</evidence>
<evidence type="ECO:0000313" key="9">
    <source>
        <dbReference type="Proteomes" id="UP000273278"/>
    </source>
</evidence>